<name>A0A0P7XXZ4_9HYPH</name>
<proteinExistence type="predicted"/>
<organism evidence="2 4">
    <name type="scientific">Saliniramus fredricksonii</name>
    <dbReference type="NCBI Taxonomy" id="1653334"/>
    <lineage>
        <taxon>Bacteria</taxon>
        <taxon>Pseudomonadati</taxon>
        <taxon>Pseudomonadota</taxon>
        <taxon>Alphaproteobacteria</taxon>
        <taxon>Hyphomicrobiales</taxon>
        <taxon>Salinarimonadaceae</taxon>
        <taxon>Saliniramus</taxon>
    </lineage>
</organism>
<feature type="region of interest" description="Disordered" evidence="1">
    <location>
        <begin position="353"/>
        <end position="375"/>
    </location>
</feature>
<reference evidence="3 5" key="2">
    <citation type="submission" date="2016-08" db="EMBL/GenBank/DDBJ databases">
        <authorList>
            <person name="Varghese N."/>
            <person name="Submissions Spin"/>
        </authorList>
    </citation>
    <scope>NUCLEOTIDE SEQUENCE [LARGE SCALE GENOMIC DNA]</scope>
    <source>
        <strain evidence="3 5">HL-109</strain>
    </source>
</reference>
<protein>
    <recommendedName>
        <fullName evidence="6">DUF2336 domain-containing protein</fullName>
    </recommendedName>
</protein>
<dbReference type="EMBL" id="LJSX01000001">
    <property type="protein sequence ID" value="KPQ12531.1"/>
    <property type="molecule type" value="Genomic_DNA"/>
</dbReference>
<comment type="caution">
    <text evidence="2">The sequence shown here is derived from an EMBL/GenBank/DDBJ whole genome shotgun (WGS) entry which is preliminary data.</text>
</comment>
<dbReference type="Proteomes" id="UP000050497">
    <property type="component" value="Unassembled WGS sequence"/>
</dbReference>
<dbReference type="InterPro" id="IPR019285">
    <property type="entry name" value="DUF2336"/>
</dbReference>
<evidence type="ECO:0000313" key="5">
    <source>
        <dbReference type="Proteomes" id="UP000182800"/>
    </source>
</evidence>
<dbReference type="Proteomes" id="UP000182800">
    <property type="component" value="Unassembled WGS sequence"/>
</dbReference>
<dbReference type="EMBL" id="FMBM01000003">
    <property type="protein sequence ID" value="SCC82793.1"/>
    <property type="molecule type" value="Genomic_DNA"/>
</dbReference>
<dbReference type="Pfam" id="PF10098">
    <property type="entry name" value="DUF2336"/>
    <property type="match status" value="1"/>
</dbReference>
<evidence type="ECO:0000313" key="2">
    <source>
        <dbReference type="EMBL" id="KPQ12531.1"/>
    </source>
</evidence>
<keyword evidence="5" id="KW-1185">Reference proteome</keyword>
<sequence length="375" mass="41715">MVYGLIEDLESAIARSSQSRRTDHLRRVTDLFLRDAPALSEEQVDLFDVVIARLANAIEARARMDLSERLAEVPNAPRGVVRSLAHDEIGIARPVLTRSERLSDDDLVAVALAKGREHMLAISERRALTEPVTDVLVKRGDRIVVHAVAGNPGARFSDDGMATLAERARADEALRNVLTERDDVDPERLRQLMAIAKETVRNRLQDETPEGALDHALEIGTLGLEAEIVPGARDYRPAIEIVDALEAERPLIEQDLMDFAAAQKFEECVCTVARMADLSIQAAERLFDEGDAELLLVVARAQDWSWPTLRVMLKLRGDEAAAPHLMRKAKETFEKLKPKTAERVLHFLKAREASQQRASRKAAARQGGNIKPLQM</sequence>
<reference evidence="2 4" key="1">
    <citation type="submission" date="2015-09" db="EMBL/GenBank/DDBJ databases">
        <title>Identification and resolution of microdiversity through metagenomic sequencing of parallel consortia.</title>
        <authorList>
            <person name="Nelson W.C."/>
            <person name="Romine M.F."/>
            <person name="Lindemann S.R."/>
        </authorList>
    </citation>
    <scope>NUCLEOTIDE SEQUENCE [LARGE SCALE GENOMIC DNA]</scope>
    <source>
        <strain evidence="2">HL-109</strain>
    </source>
</reference>
<dbReference type="OrthoDB" id="7888976at2"/>
<evidence type="ECO:0000313" key="3">
    <source>
        <dbReference type="EMBL" id="SCC82793.1"/>
    </source>
</evidence>
<dbReference type="AlphaFoldDB" id="A0A0P7XXZ4"/>
<evidence type="ECO:0000313" key="4">
    <source>
        <dbReference type="Proteomes" id="UP000050497"/>
    </source>
</evidence>
<dbReference type="STRING" id="1653334.GA0071312_3804"/>
<accession>A0A0P7XXZ4</accession>
<gene>
    <name evidence="3" type="ORF">GA0071312_3804</name>
    <name evidence="2" type="ORF">HLUCCO17_00120</name>
</gene>
<evidence type="ECO:0008006" key="6">
    <source>
        <dbReference type="Google" id="ProtNLM"/>
    </source>
</evidence>
<evidence type="ECO:0000256" key="1">
    <source>
        <dbReference type="SAM" id="MobiDB-lite"/>
    </source>
</evidence>